<accession>A0A1Y0AZN2</accession>
<dbReference type="EMBL" id="KY774314">
    <property type="protein sequence ID" value="ART30588.1"/>
    <property type="molecule type" value="Genomic_DNA"/>
</dbReference>
<reference evidence="1" key="1">
    <citation type="submission" date="2017-03" db="EMBL/GenBank/DDBJ databases">
        <title>The mitochondrial genome of the carnivorous plant Utricularia reniformis (Lentibulariaceae): structure, comparative analysis and evolutionary landmarks.</title>
        <authorList>
            <person name="Silva S.R."/>
            <person name="Alvarenga D.O."/>
            <person name="Michael T.P."/>
            <person name="Miranda V.F.O."/>
            <person name="Varani A.M."/>
        </authorList>
    </citation>
    <scope>NUCLEOTIDE SEQUENCE</scope>
</reference>
<geneLocation type="mitochondrion" evidence="1"/>
<sequence length="124" mass="14528">MKVRRLGRIEGPFFPGTNTAYFASALPEKSFILKEMNCLPAETYIDLLSKSPIRIEKEIKERSMLFSASISGLIEEGRAYERFRNDTLFSLILCLLRKKIKEEEFWYFNRGRLGPASFFSWSRE</sequence>
<proteinExistence type="predicted"/>
<keyword evidence="1" id="KW-0496">Mitochondrion</keyword>
<gene>
    <name evidence="1" type="ORF">AEK19_MT0313</name>
</gene>
<name>A0A1Y0AZN2_9LAMI</name>
<evidence type="ECO:0000313" key="1">
    <source>
        <dbReference type="EMBL" id="ART30588.1"/>
    </source>
</evidence>
<dbReference type="AlphaFoldDB" id="A0A1Y0AZN2"/>
<protein>
    <submittedName>
        <fullName evidence="1">Uncharacterized protein</fullName>
    </submittedName>
</protein>
<organism evidence="1">
    <name type="scientific">Utricularia reniformis</name>
    <dbReference type="NCBI Taxonomy" id="192314"/>
    <lineage>
        <taxon>Eukaryota</taxon>
        <taxon>Viridiplantae</taxon>
        <taxon>Streptophyta</taxon>
        <taxon>Embryophyta</taxon>
        <taxon>Tracheophyta</taxon>
        <taxon>Spermatophyta</taxon>
        <taxon>Magnoliopsida</taxon>
        <taxon>eudicotyledons</taxon>
        <taxon>Gunneridae</taxon>
        <taxon>Pentapetalae</taxon>
        <taxon>asterids</taxon>
        <taxon>lamiids</taxon>
        <taxon>Lamiales</taxon>
        <taxon>Lentibulariaceae</taxon>
        <taxon>Utricularia</taxon>
    </lineage>
</organism>